<comment type="caution">
    <text evidence="2">The sequence shown here is derived from an EMBL/GenBank/DDBJ whole genome shotgun (WGS) entry which is preliminary data.</text>
</comment>
<dbReference type="VEuPathDB" id="FungiDB:SAPIO_CDS9461"/>
<dbReference type="GeneID" id="27728533"/>
<dbReference type="EMBL" id="JOWA01000143">
    <property type="protein sequence ID" value="KEZ39560.1"/>
    <property type="molecule type" value="Genomic_DNA"/>
</dbReference>
<feature type="transmembrane region" description="Helical" evidence="1">
    <location>
        <begin position="535"/>
        <end position="562"/>
    </location>
</feature>
<proteinExistence type="predicted"/>
<dbReference type="OrthoDB" id="3540210at2759"/>
<gene>
    <name evidence="2" type="ORF">SAPIO_CDS9461</name>
</gene>
<dbReference type="Proteomes" id="UP000028545">
    <property type="component" value="Unassembled WGS sequence"/>
</dbReference>
<keyword evidence="1" id="KW-1133">Transmembrane helix</keyword>
<keyword evidence="1" id="KW-0472">Membrane</keyword>
<organism evidence="2 3">
    <name type="scientific">Pseudallescheria apiosperma</name>
    <name type="common">Scedosporium apiospermum</name>
    <dbReference type="NCBI Taxonomy" id="563466"/>
    <lineage>
        <taxon>Eukaryota</taxon>
        <taxon>Fungi</taxon>
        <taxon>Dikarya</taxon>
        <taxon>Ascomycota</taxon>
        <taxon>Pezizomycotina</taxon>
        <taxon>Sordariomycetes</taxon>
        <taxon>Hypocreomycetidae</taxon>
        <taxon>Microascales</taxon>
        <taxon>Microascaceae</taxon>
        <taxon>Scedosporium</taxon>
    </lineage>
</organism>
<evidence type="ECO:0000313" key="3">
    <source>
        <dbReference type="Proteomes" id="UP000028545"/>
    </source>
</evidence>
<name>A0A084FWU8_PSEDA</name>
<reference evidence="2 3" key="1">
    <citation type="journal article" date="2014" name="Genome Announc.">
        <title>Draft genome sequence of the pathogenic fungus Scedosporium apiospermum.</title>
        <authorList>
            <person name="Vandeputte P."/>
            <person name="Ghamrawi S."/>
            <person name="Rechenmann M."/>
            <person name="Iltis A."/>
            <person name="Giraud S."/>
            <person name="Fleury M."/>
            <person name="Thornton C."/>
            <person name="Delhaes L."/>
            <person name="Meyer W."/>
            <person name="Papon N."/>
            <person name="Bouchara J.P."/>
        </authorList>
    </citation>
    <scope>NUCLEOTIDE SEQUENCE [LARGE SCALE GENOMIC DNA]</scope>
    <source>
        <strain evidence="2 3">IHEM 14462</strain>
    </source>
</reference>
<protein>
    <submittedName>
        <fullName evidence="2">Uncharacterized protein</fullName>
    </submittedName>
</protein>
<evidence type="ECO:0000313" key="2">
    <source>
        <dbReference type="EMBL" id="KEZ39560.1"/>
    </source>
</evidence>
<sequence>MSFNPTPPRPFIGLWKNYADGGRLTLTMEETQAGILASFLVIFAGITTLSGWNIVRFIMHQSRSSGDTHDGMHHQIQAILRNSTGLVQALQLIFQVAKAWRARLGVAPVAKRLFFVFTIVFVFFVASTFAQLFISLTWSTAGAQFLVKTDSCSFYFPDVEDQRLRPDQAEYIYLKSRLEAAMMYERLCYSEGADTSAPECSTFPVPTIEIQQEDDSCPFIDPGLCISSNNVPVQMVATVNSNTHLGINSKPEDSIVYKRSVRCSPMQNNRIIPRPDGLDFMYGRFTGTPETQATFFYSDALRPMTNYQIANVNNVPRPSSYDSASFAIGDDVWVANSTIIGPPTDANNTASIFFIMTNNVTNVVPTNDPIFGVDPTGNPVKVLTCIETHELCNPNLPSVNSCKKFTPADDPFANMDSLSLNERQTGTALRVAINLLRQDIGQVVNYAPGDIVMAGKTVLYGEQYDILPVDQWRREVRRWFAMALYMLQSDAVQFSTLQKDETLQPYFSTITDEPWLTSCKNQRIRNAEGVRNFNFLAIVLILSIGLMIIVVGAFIEPVVALLRRMLGRGEERTLTWVFDGVLQLQRLAYNAVGVEKWEPGVSDVPTTDEKVWPVIDLKVVATAESVYDSDGSPIKTSPITPISRANLPWTPRRDVYA</sequence>
<dbReference type="RefSeq" id="XP_016639359.1">
    <property type="nucleotide sequence ID" value="XM_016790849.1"/>
</dbReference>
<keyword evidence="1" id="KW-0812">Transmembrane</keyword>
<accession>A0A084FWU8</accession>
<dbReference type="AlphaFoldDB" id="A0A084FWU8"/>
<dbReference type="OMA" id="NSHEHFG"/>
<keyword evidence="3" id="KW-1185">Reference proteome</keyword>
<dbReference type="HOGENOM" id="CLU_014247_0_0_1"/>
<feature type="transmembrane region" description="Helical" evidence="1">
    <location>
        <begin position="113"/>
        <end position="138"/>
    </location>
</feature>
<feature type="transmembrane region" description="Helical" evidence="1">
    <location>
        <begin position="33"/>
        <end position="55"/>
    </location>
</feature>
<evidence type="ECO:0000256" key="1">
    <source>
        <dbReference type="SAM" id="Phobius"/>
    </source>
</evidence>
<dbReference type="KEGG" id="sapo:SAPIO_CDS9461"/>